<organism evidence="1 2">
    <name type="scientific">Paenibacillus haidiansis</name>
    <dbReference type="NCBI Taxonomy" id="1574488"/>
    <lineage>
        <taxon>Bacteria</taxon>
        <taxon>Bacillati</taxon>
        <taxon>Bacillota</taxon>
        <taxon>Bacilli</taxon>
        <taxon>Bacillales</taxon>
        <taxon>Paenibacillaceae</taxon>
        <taxon>Paenibacillus</taxon>
    </lineage>
</organism>
<dbReference type="NCBIfam" id="NF040910">
    <property type="entry name" value="CD1375_fam"/>
    <property type="match status" value="1"/>
</dbReference>
<dbReference type="InterPro" id="IPR047907">
    <property type="entry name" value="CD1375-like"/>
</dbReference>
<protein>
    <submittedName>
        <fullName evidence="1">CD1375 family protein</fullName>
    </submittedName>
</protein>
<sequence>MEVKAYMVHAYAMLVKGGRRTIESLPPEYQAPVTEYLAELDNQV</sequence>
<dbReference type="EMBL" id="JAZHPZ010000003">
    <property type="protein sequence ID" value="MEF2965685.1"/>
    <property type="molecule type" value="Genomic_DNA"/>
</dbReference>
<evidence type="ECO:0000313" key="1">
    <source>
        <dbReference type="EMBL" id="MEF2965685.1"/>
    </source>
</evidence>
<gene>
    <name evidence="1" type="ORF">V3851_07570</name>
</gene>
<dbReference type="Proteomes" id="UP001306950">
    <property type="component" value="Unassembled WGS sequence"/>
</dbReference>
<name>A0ABU7VQD8_9BACL</name>
<evidence type="ECO:0000313" key="2">
    <source>
        <dbReference type="Proteomes" id="UP001306950"/>
    </source>
</evidence>
<accession>A0ABU7VQD8</accession>
<proteinExistence type="predicted"/>
<dbReference type="RefSeq" id="WP_331845918.1">
    <property type="nucleotide sequence ID" value="NZ_JAZHPZ010000003.1"/>
</dbReference>
<keyword evidence="2" id="KW-1185">Reference proteome</keyword>
<comment type="caution">
    <text evidence="1">The sequence shown here is derived from an EMBL/GenBank/DDBJ whole genome shotgun (WGS) entry which is preliminary data.</text>
</comment>
<reference evidence="1 2" key="1">
    <citation type="submission" date="2024-02" db="EMBL/GenBank/DDBJ databases">
        <title>A nitrogen-fixing paenibacillus bacterium.</title>
        <authorList>
            <person name="Zhang W.L."/>
            <person name="Chen S.F."/>
        </authorList>
    </citation>
    <scope>NUCLEOTIDE SEQUENCE [LARGE SCALE GENOMIC DNA]</scope>
    <source>
        <strain evidence="1 2">M1</strain>
    </source>
</reference>